<accession>A0A381QNM9</accession>
<dbReference type="AlphaFoldDB" id="A0A381QNM9"/>
<name>A0A381QNM9_9ZZZZ</name>
<gene>
    <name evidence="1" type="ORF">METZ01_LOCUS33825</name>
</gene>
<reference evidence="1" key="1">
    <citation type="submission" date="2018-05" db="EMBL/GenBank/DDBJ databases">
        <authorList>
            <person name="Lanie J.A."/>
            <person name="Ng W.-L."/>
            <person name="Kazmierczak K.M."/>
            <person name="Andrzejewski T.M."/>
            <person name="Davidsen T.M."/>
            <person name="Wayne K.J."/>
            <person name="Tettelin H."/>
            <person name="Glass J.I."/>
            <person name="Rusch D."/>
            <person name="Podicherti R."/>
            <person name="Tsui H.-C.T."/>
            <person name="Winkler M.E."/>
        </authorList>
    </citation>
    <scope>NUCLEOTIDE SEQUENCE</scope>
</reference>
<organism evidence="1">
    <name type="scientific">marine metagenome</name>
    <dbReference type="NCBI Taxonomy" id="408172"/>
    <lineage>
        <taxon>unclassified sequences</taxon>
        <taxon>metagenomes</taxon>
        <taxon>ecological metagenomes</taxon>
    </lineage>
</organism>
<dbReference type="EMBL" id="UINC01001449">
    <property type="protein sequence ID" value="SUZ80971.1"/>
    <property type="molecule type" value="Genomic_DNA"/>
</dbReference>
<evidence type="ECO:0000313" key="1">
    <source>
        <dbReference type="EMBL" id="SUZ80971.1"/>
    </source>
</evidence>
<sequence>MADITGKVLKKYKTFLMPESQIRENFTVPLNVRAFHVFQKASTAAHHLEKAAAAMVILFVRVEMRPKVIDTRCENRHLDGSAPDVSVVELVLLDDFFSIDRHLVFASAGVCATREARHASFE</sequence>
<proteinExistence type="predicted"/>
<protein>
    <submittedName>
        <fullName evidence="1">Uncharacterized protein</fullName>
    </submittedName>
</protein>